<organism evidence="7 8">
    <name type="scientific">Paraburkholderia phenazinium</name>
    <dbReference type="NCBI Taxonomy" id="60549"/>
    <lineage>
        <taxon>Bacteria</taxon>
        <taxon>Pseudomonadati</taxon>
        <taxon>Pseudomonadota</taxon>
        <taxon>Betaproteobacteria</taxon>
        <taxon>Burkholderiales</taxon>
        <taxon>Burkholderiaceae</taxon>
        <taxon>Paraburkholderia</taxon>
    </lineage>
</organism>
<dbReference type="InterPro" id="IPR010583">
    <property type="entry name" value="MipA"/>
</dbReference>
<evidence type="ECO:0000313" key="7">
    <source>
        <dbReference type="EMBL" id="SIO07289.1"/>
    </source>
</evidence>
<dbReference type="EMBL" id="FSRM01000001">
    <property type="protein sequence ID" value="SIO07289.1"/>
    <property type="molecule type" value="Genomic_DNA"/>
</dbReference>
<dbReference type="GO" id="GO:0009252">
    <property type="term" value="P:peptidoglycan biosynthetic process"/>
    <property type="evidence" value="ECO:0007669"/>
    <property type="project" value="TreeGrafter"/>
</dbReference>
<keyword evidence="5" id="KW-0998">Cell outer membrane</keyword>
<keyword evidence="3 6" id="KW-0732">Signal</keyword>
<evidence type="ECO:0000256" key="6">
    <source>
        <dbReference type="SAM" id="SignalP"/>
    </source>
</evidence>
<dbReference type="RefSeq" id="WP_074264462.1">
    <property type="nucleotide sequence ID" value="NZ_FSRM01000001.1"/>
</dbReference>
<dbReference type="Proteomes" id="UP000184693">
    <property type="component" value="Unassembled WGS sequence"/>
</dbReference>
<evidence type="ECO:0000256" key="3">
    <source>
        <dbReference type="ARBA" id="ARBA00022729"/>
    </source>
</evidence>
<dbReference type="PANTHER" id="PTHR38776:SF1">
    <property type="entry name" value="MLTA-INTERACTING PROTEIN-RELATED"/>
    <property type="match status" value="1"/>
</dbReference>
<dbReference type="GO" id="GO:0009279">
    <property type="term" value="C:cell outer membrane"/>
    <property type="evidence" value="ECO:0007669"/>
    <property type="project" value="UniProtKB-SubCell"/>
</dbReference>
<evidence type="ECO:0000256" key="5">
    <source>
        <dbReference type="ARBA" id="ARBA00023237"/>
    </source>
</evidence>
<dbReference type="Pfam" id="PF06629">
    <property type="entry name" value="MipA"/>
    <property type="match status" value="1"/>
</dbReference>
<comment type="similarity">
    <text evidence="2">Belongs to the MipA/OmpV family.</text>
</comment>
<protein>
    <submittedName>
        <fullName evidence="7">Outer membrane protein</fullName>
    </submittedName>
</protein>
<reference evidence="7 8" key="1">
    <citation type="submission" date="2016-11" db="EMBL/GenBank/DDBJ databases">
        <authorList>
            <person name="Jaros S."/>
            <person name="Januszkiewicz K."/>
            <person name="Wedrychowicz H."/>
        </authorList>
    </citation>
    <scope>NUCLEOTIDE SEQUENCE [LARGE SCALE GENOMIC DNA]</scope>
    <source>
        <strain evidence="7 8">GAS86</strain>
    </source>
</reference>
<proteinExistence type="inferred from homology"/>
<dbReference type="PANTHER" id="PTHR38776">
    <property type="entry name" value="MLTA-INTERACTING PROTEIN-RELATED"/>
    <property type="match status" value="1"/>
</dbReference>
<keyword evidence="4" id="KW-0472">Membrane</keyword>
<accession>A0A1N6GIC7</accession>
<feature type="signal peptide" evidence="6">
    <location>
        <begin position="1"/>
        <end position="27"/>
    </location>
</feature>
<dbReference type="AlphaFoldDB" id="A0A1N6GIC7"/>
<sequence length="272" mass="29849">MKRPFCRRYPLLLTFASVALYSASTWAQGVPDAQSGPDDSGFTVLSNATNVTHWGLGVGAGVAASPYKSGDTKYTPIPLISFDDKWIHALGTTIDLKIGTWDNVSVALRGDYALADGYRNDDAPILNGMQNRNPTFWYGPALAWKTGFGTLSADYLLGGNRGERAKIDYSKSFDFGKFSLQPYGGVEWLSSDYVNYYYGVRASEARAGRPEYTGTAAYDVSLGTRVNYSITRQQKLVLDVGVKHFTSGISDSPIVGRSYLPAVRLAYLYQFK</sequence>
<evidence type="ECO:0000256" key="1">
    <source>
        <dbReference type="ARBA" id="ARBA00004442"/>
    </source>
</evidence>
<name>A0A1N6GIC7_9BURK</name>
<evidence type="ECO:0000256" key="4">
    <source>
        <dbReference type="ARBA" id="ARBA00023136"/>
    </source>
</evidence>
<evidence type="ECO:0000256" key="2">
    <source>
        <dbReference type="ARBA" id="ARBA00005722"/>
    </source>
</evidence>
<gene>
    <name evidence="7" type="ORF">SAMN05444168_2428</name>
</gene>
<feature type="chain" id="PRO_5012658600" evidence="6">
    <location>
        <begin position="28"/>
        <end position="272"/>
    </location>
</feature>
<comment type="subcellular location">
    <subcellularLocation>
        <location evidence="1">Cell outer membrane</location>
    </subcellularLocation>
</comment>
<dbReference type="OrthoDB" id="8562138at2"/>
<evidence type="ECO:0000313" key="8">
    <source>
        <dbReference type="Proteomes" id="UP000184693"/>
    </source>
</evidence>